<gene>
    <name evidence="1" type="ORF">DIABBA_LOCUS12977</name>
</gene>
<accession>A0A9N9XI45</accession>
<dbReference type="PANTHER" id="PTHR10773">
    <property type="entry name" value="DNA-DIRECTED RNA POLYMERASES I, II, AND III SUBUNIT RPABC2"/>
    <property type="match status" value="1"/>
</dbReference>
<keyword evidence="2" id="KW-1185">Reference proteome</keyword>
<evidence type="ECO:0000313" key="2">
    <source>
        <dbReference type="Proteomes" id="UP001153709"/>
    </source>
</evidence>
<organism evidence="1 2">
    <name type="scientific">Diabrotica balteata</name>
    <name type="common">Banded cucumber beetle</name>
    <dbReference type="NCBI Taxonomy" id="107213"/>
    <lineage>
        <taxon>Eukaryota</taxon>
        <taxon>Metazoa</taxon>
        <taxon>Ecdysozoa</taxon>
        <taxon>Arthropoda</taxon>
        <taxon>Hexapoda</taxon>
        <taxon>Insecta</taxon>
        <taxon>Pterygota</taxon>
        <taxon>Neoptera</taxon>
        <taxon>Endopterygota</taxon>
        <taxon>Coleoptera</taxon>
        <taxon>Polyphaga</taxon>
        <taxon>Cucujiformia</taxon>
        <taxon>Chrysomeloidea</taxon>
        <taxon>Chrysomelidae</taxon>
        <taxon>Galerucinae</taxon>
        <taxon>Diabroticina</taxon>
        <taxon>Diabroticites</taxon>
        <taxon>Diabrotica</taxon>
    </lineage>
</organism>
<dbReference type="EMBL" id="OU898284">
    <property type="protein sequence ID" value="CAG9840328.1"/>
    <property type="molecule type" value="Genomic_DNA"/>
</dbReference>
<dbReference type="AlphaFoldDB" id="A0A9N9XI45"/>
<protein>
    <submittedName>
        <fullName evidence="1">Uncharacterized protein</fullName>
    </submittedName>
</protein>
<dbReference type="Proteomes" id="UP001153709">
    <property type="component" value="Chromosome 9"/>
</dbReference>
<proteinExistence type="predicted"/>
<sequence>MEEDDRYQDRQRQFVANHVVESEPSRRRVLSVTEKIVRNCLEKMSVAGIVSTDQRGKASTVNKIPAWIEKHARQHIQSIPKVESHYCRKSSNKLYLPLQPKLEKLYALYLKQCRKIAQKPLYKMRKLNSNNKKALLNLFPNPYTKAYFYSHGNLRFHKPKKDQCSTCNHYKSLTLNETESEER</sequence>
<reference evidence="1" key="1">
    <citation type="submission" date="2022-01" db="EMBL/GenBank/DDBJ databases">
        <authorList>
            <person name="King R."/>
        </authorList>
    </citation>
    <scope>NUCLEOTIDE SEQUENCE</scope>
</reference>
<evidence type="ECO:0000313" key="1">
    <source>
        <dbReference type="EMBL" id="CAG9840328.1"/>
    </source>
</evidence>
<name>A0A9N9XI45_DIABA</name>
<dbReference type="OrthoDB" id="6772146at2759"/>
<dbReference type="PANTHER" id="PTHR10773:SF19">
    <property type="match status" value="1"/>
</dbReference>